<dbReference type="Proteomes" id="UP000008144">
    <property type="component" value="Unassembled WGS sequence"/>
</dbReference>
<keyword evidence="2" id="KW-1185">Reference proteome</keyword>
<proteinExistence type="predicted"/>
<reference evidence="1" key="3">
    <citation type="submission" date="2025-09" db="UniProtKB">
        <authorList>
            <consortium name="Ensembl"/>
        </authorList>
    </citation>
    <scope>IDENTIFICATION</scope>
</reference>
<evidence type="ECO:0000313" key="2">
    <source>
        <dbReference type="Proteomes" id="UP000008144"/>
    </source>
</evidence>
<dbReference type="HOGENOM" id="CLU_3073828_0_0_1"/>
<reference evidence="1" key="2">
    <citation type="submission" date="2025-08" db="UniProtKB">
        <authorList>
            <consortium name="Ensembl"/>
        </authorList>
    </citation>
    <scope>IDENTIFICATION</scope>
</reference>
<dbReference type="Ensembl" id="ENSCINT00000033358.1">
    <property type="protein sequence ID" value="ENSCINP00000035175.1"/>
    <property type="gene ID" value="ENSCING00000018823.1"/>
</dbReference>
<dbReference type="AlphaFoldDB" id="H2XZU1"/>
<organism evidence="1 2">
    <name type="scientific">Ciona intestinalis</name>
    <name type="common">Transparent sea squirt</name>
    <name type="synonym">Ascidia intestinalis</name>
    <dbReference type="NCBI Taxonomy" id="7719"/>
    <lineage>
        <taxon>Eukaryota</taxon>
        <taxon>Metazoa</taxon>
        <taxon>Chordata</taxon>
        <taxon>Tunicata</taxon>
        <taxon>Ascidiacea</taxon>
        <taxon>Phlebobranchia</taxon>
        <taxon>Cionidae</taxon>
        <taxon>Ciona</taxon>
    </lineage>
</organism>
<protein>
    <submittedName>
        <fullName evidence="1">Uncharacterized protein</fullName>
    </submittedName>
</protein>
<dbReference type="InParanoid" id="H2XZU1"/>
<reference evidence="2" key="1">
    <citation type="journal article" date="2002" name="Science">
        <title>The draft genome of Ciona intestinalis: insights into chordate and vertebrate origins.</title>
        <authorList>
            <person name="Dehal P."/>
            <person name="Satou Y."/>
            <person name="Campbell R.K."/>
            <person name="Chapman J."/>
            <person name="Degnan B."/>
            <person name="De Tomaso A."/>
            <person name="Davidson B."/>
            <person name="Di Gregorio A."/>
            <person name="Gelpke M."/>
            <person name="Goodstein D.M."/>
            <person name="Harafuji N."/>
            <person name="Hastings K.E."/>
            <person name="Ho I."/>
            <person name="Hotta K."/>
            <person name="Huang W."/>
            <person name="Kawashima T."/>
            <person name="Lemaire P."/>
            <person name="Martinez D."/>
            <person name="Meinertzhagen I.A."/>
            <person name="Necula S."/>
            <person name="Nonaka M."/>
            <person name="Putnam N."/>
            <person name="Rash S."/>
            <person name="Saiga H."/>
            <person name="Satake M."/>
            <person name="Terry A."/>
            <person name="Yamada L."/>
            <person name="Wang H.G."/>
            <person name="Awazu S."/>
            <person name="Azumi K."/>
            <person name="Boore J."/>
            <person name="Branno M."/>
            <person name="Chin-Bow S."/>
            <person name="DeSantis R."/>
            <person name="Doyle S."/>
            <person name="Francino P."/>
            <person name="Keys D.N."/>
            <person name="Haga S."/>
            <person name="Hayashi H."/>
            <person name="Hino K."/>
            <person name="Imai K.S."/>
            <person name="Inaba K."/>
            <person name="Kano S."/>
            <person name="Kobayashi K."/>
            <person name="Kobayashi M."/>
            <person name="Lee B.I."/>
            <person name="Makabe K.W."/>
            <person name="Manohar C."/>
            <person name="Matassi G."/>
            <person name="Medina M."/>
            <person name="Mochizuki Y."/>
            <person name="Mount S."/>
            <person name="Morishita T."/>
            <person name="Miura S."/>
            <person name="Nakayama A."/>
            <person name="Nishizaka S."/>
            <person name="Nomoto H."/>
            <person name="Ohta F."/>
            <person name="Oishi K."/>
            <person name="Rigoutsos I."/>
            <person name="Sano M."/>
            <person name="Sasaki A."/>
            <person name="Sasakura Y."/>
            <person name="Shoguchi E."/>
            <person name="Shin-i T."/>
            <person name="Spagnuolo A."/>
            <person name="Stainier D."/>
            <person name="Suzuki M.M."/>
            <person name="Tassy O."/>
            <person name="Takatori N."/>
            <person name="Tokuoka M."/>
            <person name="Yagi K."/>
            <person name="Yoshizaki F."/>
            <person name="Wada S."/>
            <person name="Zhang C."/>
            <person name="Hyatt P.D."/>
            <person name="Larimer F."/>
            <person name="Detter C."/>
            <person name="Doggett N."/>
            <person name="Glavina T."/>
            <person name="Hawkins T."/>
            <person name="Richardson P."/>
            <person name="Lucas S."/>
            <person name="Kohara Y."/>
            <person name="Levine M."/>
            <person name="Satoh N."/>
            <person name="Rokhsar D.S."/>
        </authorList>
    </citation>
    <scope>NUCLEOTIDE SEQUENCE [LARGE SCALE GENOMIC DNA]</scope>
</reference>
<sequence length="53" mass="5966">VFKSSTTDLICEHRSNALDAFFPTTQVKIVFAFPCLLHFVMTKFITPGVFPTT</sequence>
<accession>H2XZU1</accession>
<evidence type="ECO:0000313" key="1">
    <source>
        <dbReference type="Ensembl" id="ENSCINP00000035175.1"/>
    </source>
</evidence>
<name>H2XZU1_CIOIN</name>